<evidence type="ECO:0000259" key="1">
    <source>
        <dbReference type="PROSITE" id="PS50994"/>
    </source>
</evidence>
<name>A0A090GAP5_MESPL</name>
<dbReference type="PANTHER" id="PTHR35004:SF7">
    <property type="entry name" value="INTEGRASE PROTEIN"/>
    <property type="match status" value="1"/>
</dbReference>
<dbReference type="SUPFAM" id="SSF46689">
    <property type="entry name" value="Homeodomain-like"/>
    <property type="match status" value="1"/>
</dbReference>
<dbReference type="InterPro" id="IPR036397">
    <property type="entry name" value="RNaseH_sf"/>
</dbReference>
<protein>
    <submittedName>
        <fullName evidence="2">Transposase</fullName>
    </submittedName>
</protein>
<evidence type="ECO:0000313" key="3">
    <source>
        <dbReference type="Proteomes" id="UP000046122"/>
    </source>
</evidence>
<dbReference type="NCBIfam" id="NF033594">
    <property type="entry name" value="transpos_ISNCY_2"/>
    <property type="match status" value="1"/>
</dbReference>
<accession>A0A090GAP5</accession>
<sequence length="395" mass="44832">MGRTAWLQDRRMQKFRDVLSRWNGGDLSMMEAGELLGMSERQFRRYRDRYEEAGEDGLRDRRLGKLSTRRVPAEAIEEMLELYRNRYLGWNVKHFHEHLIRDHDFSWGYTFIKTQLHAAGLVERAKRRGAHRRKRDRKPCEGMMLHQDGSRHAWLAGQPELDLIVTMDDATSTLYSAFLVAEEGTASSFQGLMETFAAQGLPSSLYTDRGSHYFVTLKAGEAVDKSRLTQVGRALRQLGIEHIPAYSPEARGRSERMFSTLQDRLPKELALAGIADVEAANRFIAQTYLPAHNARFARPAAVQDSAFVAADPAVLAEILCIQEERVVARDNTVAFARLRLQLPQSPIRHHFVKATVRVRQYPDGTLAIFHGPRRIATYNSQGATIQQICPTGQAA</sequence>
<reference evidence="2 3" key="1">
    <citation type="submission" date="2014-08" db="EMBL/GenBank/DDBJ databases">
        <authorList>
            <person name="Moulin Lionel"/>
        </authorList>
    </citation>
    <scope>NUCLEOTIDE SEQUENCE [LARGE SCALE GENOMIC DNA]</scope>
</reference>
<dbReference type="InterPro" id="IPR055247">
    <property type="entry name" value="InsJ-like_HTH"/>
</dbReference>
<dbReference type="InterPro" id="IPR001584">
    <property type="entry name" value="Integrase_cat-core"/>
</dbReference>
<organism evidence="2 3">
    <name type="scientific">Mesorhizobium plurifarium</name>
    <dbReference type="NCBI Taxonomy" id="69974"/>
    <lineage>
        <taxon>Bacteria</taxon>
        <taxon>Pseudomonadati</taxon>
        <taxon>Pseudomonadota</taxon>
        <taxon>Alphaproteobacteria</taxon>
        <taxon>Hyphomicrobiales</taxon>
        <taxon>Phyllobacteriaceae</taxon>
        <taxon>Mesorhizobium</taxon>
    </lineage>
</organism>
<dbReference type="SUPFAM" id="SSF53098">
    <property type="entry name" value="Ribonuclease H-like"/>
    <property type="match status" value="1"/>
</dbReference>
<evidence type="ECO:0000313" key="2">
    <source>
        <dbReference type="EMBL" id="CDX60858.1"/>
    </source>
</evidence>
<proteinExistence type="predicted"/>
<dbReference type="InterPro" id="IPR047797">
    <property type="entry name" value="ISNCY_transpos"/>
</dbReference>
<dbReference type="PROSITE" id="PS50994">
    <property type="entry name" value="INTEGRASE"/>
    <property type="match status" value="1"/>
</dbReference>
<dbReference type="EMBL" id="CCNE01000041">
    <property type="protein sequence ID" value="CDX60858.1"/>
    <property type="molecule type" value="Genomic_DNA"/>
</dbReference>
<dbReference type="InterPro" id="IPR012337">
    <property type="entry name" value="RNaseH-like_sf"/>
</dbReference>
<dbReference type="PANTHER" id="PTHR35004">
    <property type="entry name" value="TRANSPOSASE RV3428C-RELATED"/>
    <property type="match status" value="1"/>
</dbReference>
<dbReference type="GO" id="GO:0015074">
    <property type="term" value="P:DNA integration"/>
    <property type="evidence" value="ECO:0007669"/>
    <property type="project" value="InterPro"/>
</dbReference>
<gene>
    <name evidence="2" type="ORF">MPL3365_460001</name>
</gene>
<feature type="domain" description="Integrase catalytic" evidence="1">
    <location>
        <begin position="135"/>
        <end position="312"/>
    </location>
</feature>
<dbReference type="AlphaFoldDB" id="A0A090GAP5"/>
<dbReference type="GO" id="GO:0003676">
    <property type="term" value="F:nucleic acid binding"/>
    <property type="evidence" value="ECO:0007669"/>
    <property type="project" value="InterPro"/>
</dbReference>
<dbReference type="Proteomes" id="UP000046122">
    <property type="component" value="Unassembled WGS sequence"/>
</dbReference>
<dbReference type="Pfam" id="PF13518">
    <property type="entry name" value="HTH_28"/>
    <property type="match status" value="1"/>
</dbReference>
<dbReference type="InterPro" id="IPR009057">
    <property type="entry name" value="Homeodomain-like_sf"/>
</dbReference>
<dbReference type="Gene3D" id="3.30.420.10">
    <property type="entry name" value="Ribonuclease H-like superfamily/Ribonuclease H"/>
    <property type="match status" value="1"/>
</dbReference>